<evidence type="ECO:0000256" key="1">
    <source>
        <dbReference type="PROSITE-ProRule" id="PRU00461"/>
    </source>
</evidence>
<reference evidence="2" key="1">
    <citation type="submission" date="2022-01" db="EMBL/GenBank/DDBJ databases">
        <authorList>
            <person name="Braso-Vives M."/>
        </authorList>
    </citation>
    <scope>NUCLEOTIDE SEQUENCE</scope>
</reference>
<gene>
    <name evidence="2" type="primary">LRP6</name>
    <name evidence="2" type="ORF">BLAG_LOCUS9791</name>
</gene>
<dbReference type="InterPro" id="IPR011042">
    <property type="entry name" value="6-blade_b-propeller_TolB-like"/>
</dbReference>
<name>A0A8J9Z7E6_BRALA</name>
<dbReference type="PROSITE" id="PS51120">
    <property type="entry name" value="LDLRB"/>
    <property type="match status" value="2"/>
</dbReference>
<dbReference type="PANTHER" id="PTHR46513:SF44">
    <property type="entry name" value="LDL RECEPTOR RELATED PROTEIN 4"/>
    <property type="match status" value="1"/>
</dbReference>
<evidence type="ECO:0000313" key="3">
    <source>
        <dbReference type="Proteomes" id="UP000838412"/>
    </source>
</evidence>
<dbReference type="InterPro" id="IPR000033">
    <property type="entry name" value="LDLR_classB_rpt"/>
</dbReference>
<dbReference type="Pfam" id="PF00058">
    <property type="entry name" value="Ldl_recept_b"/>
    <property type="match status" value="1"/>
</dbReference>
<dbReference type="OrthoDB" id="10033226at2759"/>
<dbReference type="PANTHER" id="PTHR46513">
    <property type="entry name" value="VITELLOGENIN RECEPTOR-LIKE PROTEIN-RELATED-RELATED"/>
    <property type="match status" value="1"/>
</dbReference>
<accession>A0A8J9Z7E6</accession>
<protein>
    <submittedName>
        <fullName evidence="2">LRP6 protein</fullName>
    </submittedName>
</protein>
<dbReference type="EMBL" id="OV696701">
    <property type="protein sequence ID" value="CAH1248457.1"/>
    <property type="molecule type" value="Genomic_DNA"/>
</dbReference>
<dbReference type="SMART" id="SM00135">
    <property type="entry name" value="LY"/>
    <property type="match status" value="2"/>
</dbReference>
<proteinExistence type="predicted"/>
<evidence type="ECO:0000313" key="2">
    <source>
        <dbReference type="EMBL" id="CAH1248457.1"/>
    </source>
</evidence>
<dbReference type="InterPro" id="IPR050778">
    <property type="entry name" value="Cueball_EGF_LRP_Nidogen"/>
</dbReference>
<dbReference type="Proteomes" id="UP000838412">
    <property type="component" value="Chromosome 16"/>
</dbReference>
<feature type="repeat" description="LDL-receptor class B" evidence="1">
    <location>
        <begin position="83"/>
        <end position="126"/>
    </location>
</feature>
<organism evidence="2 3">
    <name type="scientific">Branchiostoma lanceolatum</name>
    <name type="common">Common lancelet</name>
    <name type="synonym">Amphioxus lanceolatum</name>
    <dbReference type="NCBI Taxonomy" id="7740"/>
    <lineage>
        <taxon>Eukaryota</taxon>
        <taxon>Metazoa</taxon>
        <taxon>Chordata</taxon>
        <taxon>Cephalochordata</taxon>
        <taxon>Leptocardii</taxon>
        <taxon>Amphioxiformes</taxon>
        <taxon>Branchiostomatidae</taxon>
        <taxon>Branchiostoma</taxon>
    </lineage>
</organism>
<sequence length="168" mass="18349">MSPLTIGDVGSHSTREPFLLVAEKNAILQINITSGSTITLPVGFVGSPIALDYDPLTDYVYWSEQYDYQINRCWGLALDNAGGNIYWSTWSKNTISVAKNDGSSVLTLLTSPAIGRPDGLVLDPSNGLMYWMDDNDGRVDRAAMDGSDQTNIITGLDHVEAIKIDYND</sequence>
<dbReference type="Gene3D" id="2.120.10.30">
    <property type="entry name" value="TolB, C-terminal domain"/>
    <property type="match status" value="1"/>
</dbReference>
<dbReference type="AlphaFoldDB" id="A0A8J9Z7E6"/>
<feature type="repeat" description="LDL-receptor class B" evidence="1">
    <location>
        <begin position="127"/>
        <end position="168"/>
    </location>
</feature>
<keyword evidence="3" id="KW-1185">Reference proteome</keyword>
<dbReference type="SUPFAM" id="SSF63825">
    <property type="entry name" value="YWTD domain"/>
    <property type="match status" value="1"/>
</dbReference>